<dbReference type="HOGENOM" id="CLU_3143471_0_0_1"/>
<keyword evidence="2" id="KW-1185">Reference proteome</keyword>
<name>I3EE33_NEMP3</name>
<gene>
    <name evidence="1" type="ORF">NEQG_02361</name>
</gene>
<dbReference type="EMBL" id="GL870882">
    <property type="protein sequence ID" value="EIJ87480.1"/>
    <property type="molecule type" value="Genomic_DNA"/>
</dbReference>
<dbReference type="InParanoid" id="I3EE33"/>
<protein>
    <submittedName>
        <fullName evidence="1">Uncharacterized protein</fullName>
    </submittedName>
</protein>
<accession>I3EE33</accession>
<dbReference type="Proteomes" id="UP000002872">
    <property type="component" value="Unassembled WGS sequence"/>
</dbReference>
<evidence type="ECO:0000313" key="2">
    <source>
        <dbReference type="Proteomes" id="UP000002872"/>
    </source>
</evidence>
<dbReference type="VEuPathDB" id="MicrosporidiaDB:NEQG_02361"/>
<sequence length="51" mass="5888">MNKYEIIKEANRIIDTGLSNEQLSHCIELIMNRDVSCDGVISMLKELSKYK</sequence>
<reference evidence="1" key="1">
    <citation type="submission" date="2011-01" db="EMBL/GenBank/DDBJ databases">
        <title>The Genome Sequence of Nematocida parisii strain ERTm3.</title>
        <authorList>
            <consortium name="The Broad Institute Genome Sequencing Platform"/>
            <consortium name="The Broad Institute Genome Sequencing Center for Infectious Disease"/>
            <person name="Cuomo C."/>
            <person name="Troemel E."/>
            <person name="Young S.K."/>
            <person name="Zeng Q."/>
            <person name="Gargeya S."/>
            <person name="Fitzgerald M."/>
            <person name="Haas B."/>
            <person name="Abouelleil A."/>
            <person name="Alvarado L."/>
            <person name="Arachchi H.M."/>
            <person name="Berlin A."/>
            <person name="Chapman S.B."/>
            <person name="Gearin G."/>
            <person name="Goldberg J."/>
            <person name="Griggs A."/>
            <person name="Gujja S."/>
            <person name="Hansen M."/>
            <person name="Heiman D."/>
            <person name="Howarth C."/>
            <person name="Larimer J."/>
            <person name="Lui A."/>
            <person name="MacDonald P.J.P."/>
            <person name="McCowen C."/>
            <person name="Montmayeur A."/>
            <person name="Murphy C."/>
            <person name="Neiman D."/>
            <person name="Pearson M."/>
            <person name="Priest M."/>
            <person name="Roberts A."/>
            <person name="Saif S."/>
            <person name="Shea T."/>
            <person name="Sisk P."/>
            <person name="Stolte C."/>
            <person name="Sykes S."/>
            <person name="Wortman J."/>
            <person name="Nusbaum C."/>
            <person name="Birren B."/>
        </authorList>
    </citation>
    <scope>NUCLEOTIDE SEQUENCE</scope>
    <source>
        <strain evidence="1">ERTm3</strain>
    </source>
</reference>
<dbReference type="AlphaFoldDB" id="I3EE33"/>
<evidence type="ECO:0000313" key="1">
    <source>
        <dbReference type="EMBL" id="EIJ87480.1"/>
    </source>
</evidence>
<proteinExistence type="predicted"/>
<organism evidence="1 2">
    <name type="scientific">Nematocida parisii (strain ERTm3)</name>
    <name type="common">Nematode killer fungus</name>
    <dbReference type="NCBI Taxonomy" id="935791"/>
    <lineage>
        <taxon>Eukaryota</taxon>
        <taxon>Fungi</taxon>
        <taxon>Fungi incertae sedis</taxon>
        <taxon>Microsporidia</taxon>
        <taxon>Nematocida</taxon>
    </lineage>
</organism>
<dbReference type="OrthoDB" id="2186152at2759"/>